<evidence type="ECO:0008006" key="9">
    <source>
        <dbReference type="Google" id="ProtNLM"/>
    </source>
</evidence>
<evidence type="ECO:0000313" key="7">
    <source>
        <dbReference type="EMBL" id="EEP79822.1"/>
    </source>
</evidence>
<evidence type="ECO:0000256" key="2">
    <source>
        <dbReference type="ARBA" id="ARBA00022692"/>
    </source>
</evidence>
<feature type="region of interest" description="Disordered" evidence="5">
    <location>
        <begin position="27"/>
        <end position="50"/>
    </location>
</feature>
<comment type="subcellular location">
    <subcellularLocation>
        <location evidence="1">Membrane</location>
        <topology evidence="1">Multi-pass membrane protein</topology>
    </subcellularLocation>
</comment>
<protein>
    <recommendedName>
        <fullName evidence="9">Major facilitator superfamily (MFS) profile domain-containing protein</fullName>
    </recommendedName>
</protein>
<feature type="transmembrane region" description="Helical" evidence="6">
    <location>
        <begin position="382"/>
        <end position="403"/>
    </location>
</feature>
<dbReference type="GO" id="GO:0005886">
    <property type="term" value="C:plasma membrane"/>
    <property type="evidence" value="ECO:0007669"/>
    <property type="project" value="TreeGrafter"/>
</dbReference>
<keyword evidence="4 6" id="KW-0472">Membrane</keyword>
<name>C4JQB4_UNCRE</name>
<evidence type="ECO:0000313" key="8">
    <source>
        <dbReference type="Proteomes" id="UP000002058"/>
    </source>
</evidence>
<evidence type="ECO:0000256" key="5">
    <source>
        <dbReference type="SAM" id="MobiDB-lite"/>
    </source>
</evidence>
<keyword evidence="8" id="KW-1185">Reference proteome</keyword>
<feature type="transmembrane region" description="Helical" evidence="6">
    <location>
        <begin position="154"/>
        <end position="176"/>
    </location>
</feature>
<dbReference type="RefSeq" id="XP_002545151.1">
    <property type="nucleotide sequence ID" value="XM_002545105.1"/>
</dbReference>
<dbReference type="GeneID" id="8440054"/>
<dbReference type="Proteomes" id="UP000002058">
    <property type="component" value="Unassembled WGS sequence"/>
</dbReference>
<sequence>MAHAGLFGWDLPRLSLGGESIRDRIEIKDETSSEEQPKHPGESPERSSASVVLTGECTRNGIKVLPQPTVDPLDPLNWKKWEKNTILGIVMFNYFLLTYATSVSIPAFQYVQEAFNLSFDEVNKGLSLGALGWIVGPITLTSLADIYGRRIVQVISTAIALVATIGVATSATFPGYLISRFFQGYGASPAMTVGMGAGLLVDSLGVNWDSWVSAILFAVLLLLQLFFMPETLYPRNFMLCRMPKIGETAAIDQEKAAPYAITIDEVTLKRTKDLPFLNFRPVPGLEHPKVWDTMLRFFLTFRLYVVVIACVVVSTLVYSWEIAVLTCFPLAYGDESAATQALLYLGLLVGTVASEILCSGRLSDWIVTVLAKRNNHIRVPESRIWIMYPALLATGAGLALWGMSIGRKSHWIVGQVALFLCKVSVSIFQHFLEMTDGFFISPWIKASGWTWTFAAQGIMVAGAVVPVFAALHKYGARLRAMSPLPSWVNPEYDTPN</sequence>
<feature type="transmembrane region" description="Helical" evidence="6">
    <location>
        <begin position="301"/>
        <end position="320"/>
    </location>
</feature>
<dbReference type="HOGENOM" id="CLU_008455_13_7_1"/>
<dbReference type="SUPFAM" id="SSF103473">
    <property type="entry name" value="MFS general substrate transporter"/>
    <property type="match status" value="1"/>
</dbReference>
<dbReference type="InterPro" id="IPR036259">
    <property type="entry name" value="MFS_trans_sf"/>
</dbReference>
<feature type="transmembrane region" description="Helical" evidence="6">
    <location>
        <begin position="86"/>
        <end position="108"/>
    </location>
</feature>
<dbReference type="OMA" id="SQVNWTV"/>
<keyword evidence="3 6" id="KW-1133">Transmembrane helix</keyword>
<dbReference type="AlphaFoldDB" id="C4JQB4"/>
<proteinExistence type="predicted"/>
<dbReference type="InParanoid" id="C4JQB4"/>
<dbReference type="VEuPathDB" id="FungiDB:UREG_04668"/>
<feature type="transmembrane region" description="Helical" evidence="6">
    <location>
        <begin position="208"/>
        <end position="228"/>
    </location>
</feature>
<feature type="transmembrane region" description="Helical" evidence="6">
    <location>
        <begin position="341"/>
        <end position="362"/>
    </location>
</feature>
<dbReference type="InterPro" id="IPR011701">
    <property type="entry name" value="MFS"/>
</dbReference>
<evidence type="ECO:0000256" key="6">
    <source>
        <dbReference type="SAM" id="Phobius"/>
    </source>
</evidence>
<keyword evidence="2 6" id="KW-0812">Transmembrane</keyword>
<gene>
    <name evidence="7" type="ORF">UREG_04668</name>
</gene>
<feature type="transmembrane region" description="Helical" evidence="6">
    <location>
        <begin position="128"/>
        <end position="147"/>
    </location>
</feature>
<feature type="compositionally biased region" description="Basic and acidic residues" evidence="5">
    <location>
        <begin position="27"/>
        <end position="45"/>
    </location>
</feature>
<evidence type="ECO:0000256" key="3">
    <source>
        <dbReference type="ARBA" id="ARBA00022989"/>
    </source>
</evidence>
<dbReference type="PANTHER" id="PTHR23502">
    <property type="entry name" value="MAJOR FACILITATOR SUPERFAMILY"/>
    <property type="match status" value="1"/>
</dbReference>
<dbReference type="GO" id="GO:0022857">
    <property type="term" value="F:transmembrane transporter activity"/>
    <property type="evidence" value="ECO:0007669"/>
    <property type="project" value="InterPro"/>
</dbReference>
<feature type="transmembrane region" description="Helical" evidence="6">
    <location>
        <begin position="451"/>
        <end position="471"/>
    </location>
</feature>
<dbReference type="PANTHER" id="PTHR23502:SF139">
    <property type="entry name" value="MAJOR FACILITATOR SUPERFAMILY (MFS) PROFILE DOMAIN-CONTAINING PROTEIN-RELATED"/>
    <property type="match status" value="1"/>
</dbReference>
<dbReference type="EMBL" id="CH476616">
    <property type="protein sequence ID" value="EEP79822.1"/>
    <property type="molecule type" value="Genomic_DNA"/>
</dbReference>
<evidence type="ECO:0000256" key="1">
    <source>
        <dbReference type="ARBA" id="ARBA00004141"/>
    </source>
</evidence>
<dbReference type="OrthoDB" id="2533084at2759"/>
<dbReference type="Gene3D" id="1.20.1250.20">
    <property type="entry name" value="MFS general substrate transporter like domains"/>
    <property type="match status" value="1"/>
</dbReference>
<reference evidence="8" key="1">
    <citation type="journal article" date="2009" name="Genome Res.">
        <title>Comparative genomic analyses of the human fungal pathogens Coccidioides and their relatives.</title>
        <authorList>
            <person name="Sharpton T.J."/>
            <person name="Stajich J.E."/>
            <person name="Rounsley S.D."/>
            <person name="Gardner M.J."/>
            <person name="Wortman J.R."/>
            <person name="Jordar V.S."/>
            <person name="Maiti R."/>
            <person name="Kodira C.D."/>
            <person name="Neafsey D.E."/>
            <person name="Zeng Q."/>
            <person name="Hung C.-Y."/>
            <person name="McMahan C."/>
            <person name="Muszewska A."/>
            <person name="Grynberg M."/>
            <person name="Mandel M.A."/>
            <person name="Kellner E.M."/>
            <person name="Barker B.M."/>
            <person name="Galgiani J.N."/>
            <person name="Orbach M.J."/>
            <person name="Kirkland T.N."/>
            <person name="Cole G.T."/>
            <person name="Henn M.R."/>
            <person name="Birren B.W."/>
            <person name="Taylor J.W."/>
        </authorList>
    </citation>
    <scope>NUCLEOTIDE SEQUENCE [LARGE SCALE GENOMIC DNA]</scope>
    <source>
        <strain evidence="8">UAMH 1704</strain>
    </source>
</reference>
<organism evidence="7 8">
    <name type="scientific">Uncinocarpus reesii (strain UAMH 1704)</name>
    <dbReference type="NCBI Taxonomy" id="336963"/>
    <lineage>
        <taxon>Eukaryota</taxon>
        <taxon>Fungi</taxon>
        <taxon>Dikarya</taxon>
        <taxon>Ascomycota</taxon>
        <taxon>Pezizomycotina</taxon>
        <taxon>Eurotiomycetes</taxon>
        <taxon>Eurotiomycetidae</taxon>
        <taxon>Onygenales</taxon>
        <taxon>Onygenaceae</taxon>
        <taxon>Uncinocarpus</taxon>
    </lineage>
</organism>
<evidence type="ECO:0000256" key="4">
    <source>
        <dbReference type="ARBA" id="ARBA00023136"/>
    </source>
</evidence>
<dbReference type="KEGG" id="ure:UREG_04668"/>
<dbReference type="eggNOG" id="KOG0255">
    <property type="taxonomic scope" value="Eukaryota"/>
</dbReference>
<accession>C4JQB4</accession>
<dbReference type="Pfam" id="PF07690">
    <property type="entry name" value="MFS_1"/>
    <property type="match status" value="1"/>
</dbReference>